<dbReference type="GO" id="GO:0061630">
    <property type="term" value="F:ubiquitin protein ligase activity"/>
    <property type="evidence" value="ECO:0007669"/>
    <property type="project" value="UniProtKB-EC"/>
</dbReference>
<keyword evidence="2" id="KW-0012">Acyltransferase</keyword>
<evidence type="ECO:0000313" key="3">
    <source>
        <dbReference type="Proteomes" id="UP001567538"/>
    </source>
</evidence>
<dbReference type="AlphaFoldDB" id="A0ABD1HFS1"/>
<keyword evidence="2" id="KW-0808">Transferase</keyword>
<dbReference type="Proteomes" id="UP001567538">
    <property type="component" value="Unassembled WGS sequence"/>
</dbReference>
<keyword evidence="3" id="KW-1185">Reference proteome</keyword>
<sequence length="361" mass="41231">MTKENIGTESNKDNDNRTLAIIIDDIQSEKKRKAVHDDVDNPPKKGKQIVVHKEGVVDQKKVKEKRTLAGRRSPFYFVEILQSLNDKQRSTVKEIGFGALLHYNIKCIPRALARYLLENCEPISCSIALNTGYLLFLDEEDVHITLGFPMGPLSIERKKFQKNLNIKSEIAKDCAGGENAMVPSYIVEQLQKDKEGGQWFKWNFMILVEVTLINTPPDGNVRPKILGYISDVENFERYNWCRYAISELLKTHKSWIKKPDKVFGGPSVFVVTCYMDRVVHGKKMINRCCPTVKGWTAELMKEREKLELKMEAFGLGHLYERYKKLPHEEVEEEVACGSQSESIPTDCGEAGSSIRNEEELS</sequence>
<reference evidence="2 3" key="1">
    <citation type="submission" date="2024-06" db="EMBL/GenBank/DDBJ databases">
        <title>A chromosome level genome sequence of Diviner's sage (Salvia divinorum).</title>
        <authorList>
            <person name="Ford S.A."/>
            <person name="Ro D.-K."/>
            <person name="Ness R.W."/>
            <person name="Phillips M.A."/>
        </authorList>
    </citation>
    <scope>NUCLEOTIDE SEQUENCE [LARGE SCALE GENOMIC DNA]</scope>
    <source>
        <strain evidence="2">SAF-2024a</strain>
        <tissue evidence="2">Leaf</tissue>
    </source>
</reference>
<accession>A0ABD1HFS1</accession>
<dbReference type="PANTHER" id="PTHR34835">
    <property type="entry name" value="OS07G0283600 PROTEIN-RELATED"/>
    <property type="match status" value="1"/>
</dbReference>
<gene>
    <name evidence="2" type="ORF">AAHA92_15729</name>
</gene>
<evidence type="ECO:0000313" key="2">
    <source>
        <dbReference type="EMBL" id="KAL1555265.1"/>
    </source>
</evidence>
<protein>
    <submittedName>
        <fullName evidence="2">RING-type E3 ubiquitin transferase</fullName>
        <ecNumber evidence="2">2.3.2.27</ecNumber>
    </submittedName>
</protein>
<dbReference type="EC" id="2.3.2.27" evidence="2"/>
<evidence type="ECO:0000256" key="1">
    <source>
        <dbReference type="SAM" id="MobiDB-lite"/>
    </source>
</evidence>
<name>A0ABD1HFS1_SALDI</name>
<dbReference type="EMBL" id="JBEAFC010000006">
    <property type="protein sequence ID" value="KAL1555265.1"/>
    <property type="molecule type" value="Genomic_DNA"/>
</dbReference>
<organism evidence="2 3">
    <name type="scientific">Salvia divinorum</name>
    <name type="common">Maria pastora</name>
    <name type="synonym">Diviner's sage</name>
    <dbReference type="NCBI Taxonomy" id="28513"/>
    <lineage>
        <taxon>Eukaryota</taxon>
        <taxon>Viridiplantae</taxon>
        <taxon>Streptophyta</taxon>
        <taxon>Embryophyta</taxon>
        <taxon>Tracheophyta</taxon>
        <taxon>Spermatophyta</taxon>
        <taxon>Magnoliopsida</taxon>
        <taxon>eudicotyledons</taxon>
        <taxon>Gunneridae</taxon>
        <taxon>Pentapetalae</taxon>
        <taxon>asterids</taxon>
        <taxon>lamiids</taxon>
        <taxon>Lamiales</taxon>
        <taxon>Lamiaceae</taxon>
        <taxon>Nepetoideae</taxon>
        <taxon>Mentheae</taxon>
        <taxon>Salviinae</taxon>
        <taxon>Salvia</taxon>
        <taxon>Salvia subgen. Calosphace</taxon>
    </lineage>
</organism>
<dbReference type="PANTHER" id="PTHR34835:SF90">
    <property type="entry name" value="AMINOTRANSFERASE-LIKE PLANT MOBILE DOMAIN-CONTAINING PROTEIN"/>
    <property type="match status" value="1"/>
</dbReference>
<comment type="caution">
    <text evidence="2">The sequence shown here is derived from an EMBL/GenBank/DDBJ whole genome shotgun (WGS) entry which is preliminary data.</text>
</comment>
<feature type="region of interest" description="Disordered" evidence="1">
    <location>
        <begin position="334"/>
        <end position="361"/>
    </location>
</feature>
<proteinExistence type="predicted"/>